<proteinExistence type="predicted"/>
<dbReference type="GO" id="GO:0052621">
    <property type="term" value="F:diguanylate cyclase activity"/>
    <property type="evidence" value="ECO:0007669"/>
    <property type="project" value="UniProtKB-EC"/>
</dbReference>
<keyword evidence="5" id="KW-1185">Reference proteome</keyword>
<dbReference type="Pfam" id="PF01590">
    <property type="entry name" value="GAF"/>
    <property type="match status" value="1"/>
</dbReference>
<dbReference type="EC" id="2.7.7.65" evidence="1"/>
<organism evidence="4 5">
    <name type="scientific">Marinibaculum pumilum</name>
    <dbReference type="NCBI Taxonomy" id="1766165"/>
    <lineage>
        <taxon>Bacteria</taxon>
        <taxon>Pseudomonadati</taxon>
        <taxon>Pseudomonadota</taxon>
        <taxon>Alphaproteobacteria</taxon>
        <taxon>Rhodospirillales</taxon>
        <taxon>Rhodospirillaceae</taxon>
        <taxon>Marinibaculum</taxon>
    </lineage>
</organism>
<dbReference type="Gene3D" id="3.30.70.270">
    <property type="match status" value="1"/>
</dbReference>
<evidence type="ECO:0000259" key="3">
    <source>
        <dbReference type="PROSITE" id="PS50887"/>
    </source>
</evidence>
<dbReference type="Gene3D" id="3.30.450.40">
    <property type="match status" value="1"/>
</dbReference>
<comment type="caution">
    <text evidence="4">The sequence shown here is derived from an EMBL/GenBank/DDBJ whole genome shotgun (WGS) entry which is preliminary data.</text>
</comment>
<dbReference type="PANTHER" id="PTHR45138">
    <property type="entry name" value="REGULATORY COMPONENTS OF SENSORY TRANSDUCTION SYSTEM"/>
    <property type="match status" value="1"/>
</dbReference>
<dbReference type="EMBL" id="JBHRTR010000005">
    <property type="protein sequence ID" value="MFC3225964.1"/>
    <property type="molecule type" value="Genomic_DNA"/>
</dbReference>
<evidence type="ECO:0000313" key="5">
    <source>
        <dbReference type="Proteomes" id="UP001595528"/>
    </source>
</evidence>
<dbReference type="SUPFAM" id="SSF55073">
    <property type="entry name" value="Nucleotide cyclase"/>
    <property type="match status" value="1"/>
</dbReference>
<feature type="domain" description="GGDEF" evidence="3">
    <location>
        <begin position="192"/>
        <end position="325"/>
    </location>
</feature>
<dbReference type="PANTHER" id="PTHR45138:SF9">
    <property type="entry name" value="DIGUANYLATE CYCLASE DGCM-RELATED"/>
    <property type="match status" value="1"/>
</dbReference>
<dbReference type="Pfam" id="PF00990">
    <property type="entry name" value="GGDEF"/>
    <property type="match status" value="1"/>
</dbReference>
<evidence type="ECO:0000313" key="4">
    <source>
        <dbReference type="EMBL" id="MFC3225964.1"/>
    </source>
</evidence>
<comment type="catalytic activity">
    <reaction evidence="2">
        <text>2 GTP = 3',3'-c-di-GMP + 2 diphosphate</text>
        <dbReference type="Rhea" id="RHEA:24898"/>
        <dbReference type="ChEBI" id="CHEBI:33019"/>
        <dbReference type="ChEBI" id="CHEBI:37565"/>
        <dbReference type="ChEBI" id="CHEBI:58805"/>
        <dbReference type="EC" id="2.7.7.65"/>
    </reaction>
</comment>
<dbReference type="PROSITE" id="PS50887">
    <property type="entry name" value="GGDEF"/>
    <property type="match status" value="1"/>
</dbReference>
<accession>A0ABV7KUH5</accession>
<dbReference type="InterPro" id="IPR029787">
    <property type="entry name" value="Nucleotide_cyclase"/>
</dbReference>
<dbReference type="InterPro" id="IPR029016">
    <property type="entry name" value="GAF-like_dom_sf"/>
</dbReference>
<reference evidence="5" key="1">
    <citation type="journal article" date="2019" name="Int. J. Syst. Evol. Microbiol.">
        <title>The Global Catalogue of Microorganisms (GCM) 10K type strain sequencing project: providing services to taxonomists for standard genome sequencing and annotation.</title>
        <authorList>
            <consortium name="The Broad Institute Genomics Platform"/>
            <consortium name="The Broad Institute Genome Sequencing Center for Infectious Disease"/>
            <person name="Wu L."/>
            <person name="Ma J."/>
        </authorList>
    </citation>
    <scope>NUCLEOTIDE SEQUENCE [LARGE SCALE GENOMIC DNA]</scope>
    <source>
        <strain evidence="5">KCTC 42964</strain>
    </source>
</reference>
<evidence type="ECO:0000256" key="1">
    <source>
        <dbReference type="ARBA" id="ARBA00012528"/>
    </source>
</evidence>
<evidence type="ECO:0000256" key="2">
    <source>
        <dbReference type="ARBA" id="ARBA00034247"/>
    </source>
</evidence>
<gene>
    <name evidence="4" type="ORF">ACFOGJ_01895</name>
</gene>
<dbReference type="RefSeq" id="WP_379897708.1">
    <property type="nucleotide sequence ID" value="NZ_JBHRTR010000005.1"/>
</dbReference>
<dbReference type="SMART" id="SM00267">
    <property type="entry name" value="GGDEF"/>
    <property type="match status" value="1"/>
</dbReference>
<dbReference type="NCBIfam" id="TIGR00254">
    <property type="entry name" value="GGDEF"/>
    <property type="match status" value="1"/>
</dbReference>
<dbReference type="InterPro" id="IPR050469">
    <property type="entry name" value="Diguanylate_Cyclase"/>
</dbReference>
<dbReference type="Proteomes" id="UP001595528">
    <property type="component" value="Unassembled WGS sequence"/>
</dbReference>
<keyword evidence="4" id="KW-0808">Transferase</keyword>
<dbReference type="InterPro" id="IPR000160">
    <property type="entry name" value="GGDEF_dom"/>
</dbReference>
<dbReference type="SUPFAM" id="SSF55781">
    <property type="entry name" value="GAF domain-like"/>
    <property type="match status" value="1"/>
</dbReference>
<dbReference type="InterPro" id="IPR043128">
    <property type="entry name" value="Rev_trsase/Diguanyl_cyclase"/>
</dbReference>
<dbReference type="CDD" id="cd01949">
    <property type="entry name" value="GGDEF"/>
    <property type="match status" value="1"/>
</dbReference>
<dbReference type="InterPro" id="IPR003018">
    <property type="entry name" value="GAF"/>
</dbReference>
<protein>
    <recommendedName>
        <fullName evidence="1">diguanylate cyclase</fullName>
        <ecNumber evidence="1">2.7.7.65</ecNumber>
    </recommendedName>
</protein>
<keyword evidence="4" id="KW-0548">Nucleotidyltransferase</keyword>
<name>A0ABV7KUH5_9PROT</name>
<dbReference type="SMART" id="SM00065">
    <property type="entry name" value="GAF"/>
    <property type="match status" value="1"/>
</dbReference>
<sequence>MYLPPEDEEGRLSSLESFAILDTPQEPVFDRIVQLAQASMRMPIAAISLVDRHRQWFKAQRGLGVTETPRDISFCTHAIRGRDPLLVSDARENPVFRTSPLVTGETGIRFYAGAPLRSSEGYTLGTLCVADTRPRRMTARQVGLLTGFASLVVHELELRRHAARDPLTGALAKAGFMVLGGREFHRAVRYRRALSCLMLDIDHFKQVNDRHGHAAGDRVLAAVADAVADALRPADTLGRVGGEEFAVLLPETGTRGAVRVAERLRRQVGRLKVPAGEAAIAVTVSIGVATCGTADADFPGLLECADAALYDAKRGGRDRVVANGAQPEAAEEACGNPEAACELTGPKRLVP</sequence>